<dbReference type="Pfam" id="PF01047">
    <property type="entry name" value="MarR"/>
    <property type="match status" value="1"/>
</dbReference>
<gene>
    <name evidence="5" type="ORF">ACU52_08680</name>
</gene>
<evidence type="ECO:0000313" key="5">
    <source>
        <dbReference type="EMBL" id="KOO68306.1"/>
    </source>
</evidence>
<protein>
    <submittedName>
        <fullName evidence="5">MarR family transcriptional regulator</fullName>
    </submittedName>
</protein>
<name>A0A8E1QYY6_9BACT</name>
<evidence type="ECO:0000259" key="4">
    <source>
        <dbReference type="PROSITE" id="PS50995"/>
    </source>
</evidence>
<feature type="domain" description="HTH marR-type" evidence="4">
    <location>
        <begin position="1"/>
        <end position="144"/>
    </location>
</feature>
<dbReference type="GO" id="GO:0003700">
    <property type="term" value="F:DNA-binding transcription factor activity"/>
    <property type="evidence" value="ECO:0007669"/>
    <property type="project" value="InterPro"/>
</dbReference>
<accession>A0A8E1QYY6</accession>
<dbReference type="Proteomes" id="UP000036951">
    <property type="component" value="Unassembled WGS sequence"/>
</dbReference>
<reference evidence="5 6" key="1">
    <citation type="submission" date="2015-06" db="EMBL/GenBank/DDBJ databases">
        <title>Prevotella sp. 109, sp. nov., a novel member of the family Prevotellaceae isolated from human faeces.</title>
        <authorList>
            <person name="Shkoporov A.N."/>
            <person name="Chaplin A.V."/>
            <person name="Kafarskaia L.I."/>
            <person name="Efimov B.A."/>
        </authorList>
    </citation>
    <scope>NUCLEOTIDE SEQUENCE [LARGE SCALE GENOMIC DNA]</scope>
    <source>
        <strain evidence="5 6">109</strain>
    </source>
</reference>
<evidence type="ECO:0000256" key="2">
    <source>
        <dbReference type="ARBA" id="ARBA00023125"/>
    </source>
</evidence>
<dbReference type="RefSeq" id="WP_053398513.1">
    <property type="nucleotide sequence ID" value="NZ_DAWCKJ010000059.1"/>
</dbReference>
<dbReference type="EMBL" id="LFQU01000015">
    <property type="protein sequence ID" value="KOO68306.1"/>
    <property type="molecule type" value="Genomic_DNA"/>
</dbReference>
<dbReference type="PRINTS" id="PR00598">
    <property type="entry name" value="HTHMARR"/>
</dbReference>
<organism evidence="5 6">
    <name type="scientific">Xylanibacter rarus</name>
    <dbReference type="NCBI Taxonomy" id="1676614"/>
    <lineage>
        <taxon>Bacteria</taxon>
        <taxon>Pseudomonadati</taxon>
        <taxon>Bacteroidota</taxon>
        <taxon>Bacteroidia</taxon>
        <taxon>Bacteroidales</taxon>
        <taxon>Prevotellaceae</taxon>
        <taxon>Xylanibacter</taxon>
    </lineage>
</organism>
<dbReference type="GO" id="GO:0003677">
    <property type="term" value="F:DNA binding"/>
    <property type="evidence" value="ECO:0007669"/>
    <property type="project" value="UniProtKB-KW"/>
</dbReference>
<keyword evidence="1" id="KW-0805">Transcription regulation</keyword>
<dbReference type="InterPro" id="IPR036390">
    <property type="entry name" value="WH_DNA-bd_sf"/>
</dbReference>
<dbReference type="PROSITE" id="PS50995">
    <property type="entry name" value="HTH_MARR_2"/>
    <property type="match status" value="1"/>
</dbReference>
<dbReference type="Gene3D" id="1.10.10.10">
    <property type="entry name" value="Winged helix-like DNA-binding domain superfamily/Winged helix DNA-binding domain"/>
    <property type="match status" value="1"/>
</dbReference>
<dbReference type="InterPro" id="IPR036388">
    <property type="entry name" value="WH-like_DNA-bd_sf"/>
</dbReference>
<dbReference type="AlphaFoldDB" id="A0A8E1QYY6"/>
<dbReference type="InterPro" id="IPR000835">
    <property type="entry name" value="HTH_MarR-typ"/>
</dbReference>
<dbReference type="SMART" id="SM00347">
    <property type="entry name" value="HTH_MARR"/>
    <property type="match status" value="1"/>
</dbReference>
<dbReference type="PANTHER" id="PTHR42756">
    <property type="entry name" value="TRANSCRIPTIONAL REGULATOR, MARR"/>
    <property type="match status" value="1"/>
</dbReference>
<sequence length="149" mass="17309">MEDNNGHFSSRDCIIQLISTRMASRQAMQRLLRDSGAGITFEMLQIMSCLWTEQGISQQTLAVRTSKDKACLTNLMLNLEKKGYVCRREDPKDKRNKLVYLTDEGEAFRRWISPKLSAYYTRLDEILGKDVIKQTEKLLKDLQHAIETY</sequence>
<dbReference type="OrthoDB" id="996843at2"/>
<evidence type="ECO:0000256" key="3">
    <source>
        <dbReference type="ARBA" id="ARBA00023163"/>
    </source>
</evidence>
<evidence type="ECO:0000256" key="1">
    <source>
        <dbReference type="ARBA" id="ARBA00023015"/>
    </source>
</evidence>
<proteinExistence type="predicted"/>
<keyword evidence="2" id="KW-0238">DNA-binding</keyword>
<keyword evidence="6" id="KW-1185">Reference proteome</keyword>
<evidence type="ECO:0000313" key="6">
    <source>
        <dbReference type="Proteomes" id="UP000036951"/>
    </source>
</evidence>
<comment type="caution">
    <text evidence="5">The sequence shown here is derived from an EMBL/GenBank/DDBJ whole genome shotgun (WGS) entry which is preliminary data.</text>
</comment>
<dbReference type="SUPFAM" id="SSF46785">
    <property type="entry name" value="Winged helix' DNA-binding domain"/>
    <property type="match status" value="1"/>
</dbReference>
<keyword evidence="3" id="KW-0804">Transcription</keyword>
<dbReference type="PANTHER" id="PTHR42756:SF1">
    <property type="entry name" value="TRANSCRIPTIONAL REPRESSOR OF EMRAB OPERON"/>
    <property type="match status" value="1"/>
</dbReference>